<protein>
    <submittedName>
        <fullName evidence="1">Uncharacterized protein</fullName>
    </submittedName>
</protein>
<dbReference type="EMBL" id="JABEQP010000002">
    <property type="protein sequence ID" value="MBB2196596.1"/>
    <property type="molecule type" value="Genomic_DNA"/>
</dbReference>
<sequence length="86" mass="9758">MTAGSLSRPAHPMPDQKGHYWAKWRIASDGTRDGDELPPSNKWEIVQVNDNNGEEMMRFTVSVPGVEAAQWLDCFVWGPRVPEYRG</sequence>
<evidence type="ECO:0000313" key="2">
    <source>
        <dbReference type="Proteomes" id="UP000530320"/>
    </source>
</evidence>
<name>A0A7W4JXL2_9PROT</name>
<reference evidence="1 2" key="1">
    <citation type="submission" date="2020-04" db="EMBL/GenBank/DDBJ databases">
        <title>Description of novel Gluconacetobacter.</title>
        <authorList>
            <person name="Sombolestani A."/>
        </authorList>
    </citation>
    <scope>NUCLEOTIDE SEQUENCE [LARGE SCALE GENOMIC DNA]</scope>
    <source>
        <strain evidence="1 2">LMG 22058</strain>
    </source>
</reference>
<comment type="caution">
    <text evidence="1">The sequence shown here is derived from an EMBL/GenBank/DDBJ whole genome shotgun (WGS) entry which is preliminary data.</text>
</comment>
<accession>A0A7W4JXL2</accession>
<organism evidence="1 2">
    <name type="scientific">Gluconacetobacter dulcium</name>
    <dbReference type="NCBI Taxonomy" id="2729096"/>
    <lineage>
        <taxon>Bacteria</taxon>
        <taxon>Pseudomonadati</taxon>
        <taxon>Pseudomonadota</taxon>
        <taxon>Alphaproteobacteria</taxon>
        <taxon>Acetobacterales</taxon>
        <taxon>Acetobacteraceae</taxon>
        <taxon>Gluconacetobacter</taxon>
    </lineage>
</organism>
<evidence type="ECO:0000313" key="1">
    <source>
        <dbReference type="EMBL" id="MBB2196596.1"/>
    </source>
</evidence>
<gene>
    <name evidence="1" type="ORF">HLH44_03800</name>
</gene>
<dbReference type="AlphaFoldDB" id="A0A7W4JXL2"/>
<proteinExistence type="predicted"/>
<dbReference type="Proteomes" id="UP000530320">
    <property type="component" value="Unassembled WGS sequence"/>
</dbReference>
<dbReference type="RefSeq" id="WP_183008180.1">
    <property type="nucleotide sequence ID" value="NZ_JABEQP010000002.1"/>
</dbReference>